<proteinExistence type="predicted"/>
<comment type="caution">
    <text evidence="1">The sequence shown here is derived from an EMBL/GenBank/DDBJ whole genome shotgun (WGS) entry which is preliminary data.</text>
</comment>
<name>A0ABQ0QN59_9PROT</name>
<evidence type="ECO:0000313" key="2">
    <source>
        <dbReference type="Proteomes" id="UP001062632"/>
    </source>
</evidence>
<reference evidence="1 2" key="1">
    <citation type="submission" date="2013-04" db="EMBL/GenBank/DDBJ databases">
        <title>The genome sequencing project of 58 acetic acid bacteria.</title>
        <authorList>
            <person name="Okamoto-Kainuma A."/>
            <person name="Ishikawa M."/>
            <person name="Umino S."/>
            <person name="Koizumi Y."/>
            <person name="Shiwa Y."/>
            <person name="Yoshikawa H."/>
            <person name="Matsutani M."/>
            <person name="Matsushita K."/>
        </authorList>
    </citation>
    <scope>NUCLEOTIDE SEQUENCE [LARGE SCALE GENOMIC DNA]</scope>
    <source>
        <strain evidence="1 2">NBRC 106555</strain>
    </source>
</reference>
<gene>
    <name evidence="1" type="ORF">AA106555_0457</name>
</gene>
<keyword evidence="2" id="KW-1185">Reference proteome</keyword>
<dbReference type="Proteomes" id="UP001062632">
    <property type="component" value="Unassembled WGS sequence"/>
</dbReference>
<accession>A0ABQ0QN59</accession>
<dbReference type="EMBL" id="BAQC01000009">
    <property type="protein sequence ID" value="GBR51165.1"/>
    <property type="molecule type" value="Genomic_DNA"/>
</dbReference>
<sequence length="54" mass="6294">MSIEDKYKYLNKKEENNLPSRNDGQNFVCDEEVITSEQLPHTNCPCCALPWANY</sequence>
<organism evidence="1 2">
    <name type="scientific">Neokomagataea thailandica NBRC 106555</name>
    <dbReference type="NCBI Taxonomy" id="1223520"/>
    <lineage>
        <taxon>Bacteria</taxon>
        <taxon>Pseudomonadati</taxon>
        <taxon>Pseudomonadota</taxon>
        <taxon>Alphaproteobacteria</taxon>
        <taxon>Acetobacterales</taxon>
        <taxon>Acetobacteraceae</taxon>
        <taxon>Neokomagataea</taxon>
    </lineage>
</organism>
<evidence type="ECO:0000313" key="1">
    <source>
        <dbReference type="EMBL" id="GBR51165.1"/>
    </source>
</evidence>
<dbReference type="RefSeq" id="WP_170211078.1">
    <property type="nucleotide sequence ID" value="NZ_BAQC01000009.1"/>
</dbReference>
<protein>
    <submittedName>
        <fullName evidence="1">Uncharacterized protein</fullName>
    </submittedName>
</protein>